<protein>
    <submittedName>
        <fullName evidence="5">Uncharacterized protein</fullName>
    </submittedName>
</protein>
<dbReference type="SUPFAM" id="SSF57756">
    <property type="entry name" value="Retrovirus zinc finger-like domains"/>
    <property type="match status" value="1"/>
</dbReference>
<keyword evidence="1" id="KW-0378">Hydrolase</keyword>
<dbReference type="InterPro" id="IPR012337">
    <property type="entry name" value="RNaseH-like_sf"/>
</dbReference>
<keyword evidence="6" id="KW-1185">Reference proteome</keyword>
<keyword evidence="2" id="KW-0479">Metal-binding</keyword>
<dbReference type="InterPro" id="IPR025724">
    <property type="entry name" value="GAG-pre-integrase_dom"/>
</dbReference>
<dbReference type="GO" id="GO:0008270">
    <property type="term" value="F:zinc ion binding"/>
    <property type="evidence" value="ECO:0007669"/>
    <property type="project" value="UniProtKB-KW"/>
</dbReference>
<dbReference type="Pfam" id="PF13976">
    <property type="entry name" value="gag_pre-integrs"/>
    <property type="match status" value="1"/>
</dbReference>
<sequence>MGKGKRRMGTQQQSRTNEICAYCREKGHCKRDCPNLSSKQVMFVVEVNMVTNSTSWVSDTGCGAHICNDLQVLQRSRKLSKDEVVLRLGDGKAIAVEAVGIINLVITDRVRLELKDCYFVSSMIKNIISISLLDNAGFEFFINKNCFYLMKDGSSHLLAMLNNGFYILQRSDWIMTTQNKHKLDNPENAQIWHARLGHISQDRMKRLVDSKSLEIDNLDNLSAYESCLKGKMIRKPFVGQSTLVYGLLDLIHTDLMRYKSEAFVRFKEFRFEVENQTDRKIKTLRSDRGGQYLSGEFKDYLKENGIVSQWTPPRTPQLNGVAGRRNRTLLDMIRSIMSFIELLLSFWGYALEIAARLLNIEPFNTIARRHIRYGTASLLPTSTWECGVALHRSRG</sequence>
<accession>A0AAE1WDU3</accession>
<dbReference type="GO" id="GO:0006508">
    <property type="term" value="P:proteolysis"/>
    <property type="evidence" value="ECO:0007669"/>
    <property type="project" value="UniProtKB-KW"/>
</dbReference>
<evidence type="ECO:0000259" key="4">
    <source>
        <dbReference type="PROSITE" id="PS50994"/>
    </source>
</evidence>
<dbReference type="Proteomes" id="UP001289374">
    <property type="component" value="Unassembled WGS sequence"/>
</dbReference>
<dbReference type="InterPro" id="IPR001584">
    <property type="entry name" value="Integrase_cat-core"/>
</dbReference>
<dbReference type="AlphaFoldDB" id="A0AAE1WDU3"/>
<proteinExistence type="predicted"/>
<feature type="domain" description="CCHC-type" evidence="3">
    <location>
        <begin position="20"/>
        <end position="35"/>
    </location>
</feature>
<dbReference type="InterPro" id="IPR054722">
    <property type="entry name" value="PolX-like_BBD"/>
</dbReference>
<dbReference type="PANTHER" id="PTHR42648">
    <property type="entry name" value="TRANSPOSASE, PUTATIVE-RELATED"/>
    <property type="match status" value="1"/>
</dbReference>
<dbReference type="Gene3D" id="4.10.60.10">
    <property type="entry name" value="Zinc finger, CCHC-type"/>
    <property type="match status" value="1"/>
</dbReference>
<evidence type="ECO:0000256" key="2">
    <source>
        <dbReference type="PROSITE-ProRule" id="PRU00047"/>
    </source>
</evidence>
<reference evidence="5" key="1">
    <citation type="submission" date="2020-06" db="EMBL/GenBank/DDBJ databases">
        <authorList>
            <person name="Li T."/>
            <person name="Hu X."/>
            <person name="Zhang T."/>
            <person name="Song X."/>
            <person name="Zhang H."/>
            <person name="Dai N."/>
            <person name="Sheng W."/>
            <person name="Hou X."/>
            <person name="Wei L."/>
        </authorList>
    </citation>
    <scope>NUCLEOTIDE SEQUENCE</scope>
    <source>
        <strain evidence="5">K16</strain>
        <tissue evidence="5">Leaf</tissue>
    </source>
</reference>
<evidence type="ECO:0000256" key="1">
    <source>
        <dbReference type="ARBA" id="ARBA00022670"/>
    </source>
</evidence>
<dbReference type="InterPro" id="IPR036875">
    <property type="entry name" value="Znf_CCHC_sf"/>
</dbReference>
<dbReference type="PROSITE" id="PS50158">
    <property type="entry name" value="ZF_CCHC"/>
    <property type="match status" value="1"/>
</dbReference>
<comment type="caution">
    <text evidence="5">The sequence shown here is derived from an EMBL/GenBank/DDBJ whole genome shotgun (WGS) entry which is preliminary data.</text>
</comment>
<gene>
    <name evidence="5" type="ORF">Sango_1925500</name>
</gene>
<dbReference type="InterPro" id="IPR039537">
    <property type="entry name" value="Retrotran_Ty1/copia-like"/>
</dbReference>
<keyword evidence="2" id="KW-0863">Zinc-finger</keyword>
<dbReference type="Gene3D" id="3.30.420.10">
    <property type="entry name" value="Ribonuclease H-like superfamily/Ribonuclease H"/>
    <property type="match status" value="1"/>
</dbReference>
<evidence type="ECO:0000259" key="3">
    <source>
        <dbReference type="PROSITE" id="PS50158"/>
    </source>
</evidence>
<keyword evidence="1" id="KW-0645">Protease</keyword>
<organism evidence="5 6">
    <name type="scientific">Sesamum angolense</name>
    <dbReference type="NCBI Taxonomy" id="2727404"/>
    <lineage>
        <taxon>Eukaryota</taxon>
        <taxon>Viridiplantae</taxon>
        <taxon>Streptophyta</taxon>
        <taxon>Embryophyta</taxon>
        <taxon>Tracheophyta</taxon>
        <taxon>Spermatophyta</taxon>
        <taxon>Magnoliopsida</taxon>
        <taxon>eudicotyledons</taxon>
        <taxon>Gunneridae</taxon>
        <taxon>Pentapetalae</taxon>
        <taxon>asterids</taxon>
        <taxon>lamiids</taxon>
        <taxon>Lamiales</taxon>
        <taxon>Pedaliaceae</taxon>
        <taxon>Sesamum</taxon>
    </lineage>
</organism>
<dbReference type="InterPro" id="IPR036397">
    <property type="entry name" value="RNaseH_sf"/>
</dbReference>
<reference evidence="5" key="2">
    <citation type="journal article" date="2024" name="Plant">
        <title>Genomic evolution and insights into agronomic trait innovations of Sesamum species.</title>
        <authorList>
            <person name="Miao H."/>
            <person name="Wang L."/>
            <person name="Qu L."/>
            <person name="Liu H."/>
            <person name="Sun Y."/>
            <person name="Le M."/>
            <person name="Wang Q."/>
            <person name="Wei S."/>
            <person name="Zheng Y."/>
            <person name="Lin W."/>
            <person name="Duan Y."/>
            <person name="Cao H."/>
            <person name="Xiong S."/>
            <person name="Wang X."/>
            <person name="Wei L."/>
            <person name="Li C."/>
            <person name="Ma Q."/>
            <person name="Ju M."/>
            <person name="Zhao R."/>
            <person name="Li G."/>
            <person name="Mu C."/>
            <person name="Tian Q."/>
            <person name="Mei H."/>
            <person name="Zhang T."/>
            <person name="Gao T."/>
            <person name="Zhang H."/>
        </authorList>
    </citation>
    <scope>NUCLEOTIDE SEQUENCE</scope>
    <source>
        <strain evidence="5">K16</strain>
    </source>
</reference>
<dbReference type="PROSITE" id="PS50994">
    <property type="entry name" value="INTEGRASE"/>
    <property type="match status" value="1"/>
</dbReference>
<dbReference type="PANTHER" id="PTHR42648:SF27">
    <property type="entry name" value="RNA-DIRECTED DNA POLYMERASE"/>
    <property type="match status" value="1"/>
</dbReference>
<dbReference type="InterPro" id="IPR001878">
    <property type="entry name" value="Znf_CCHC"/>
</dbReference>
<dbReference type="EMBL" id="JACGWL010000011">
    <property type="protein sequence ID" value="KAK4391477.1"/>
    <property type="molecule type" value="Genomic_DNA"/>
</dbReference>
<dbReference type="GO" id="GO:0008233">
    <property type="term" value="F:peptidase activity"/>
    <property type="evidence" value="ECO:0007669"/>
    <property type="project" value="UniProtKB-KW"/>
</dbReference>
<feature type="domain" description="Integrase catalytic" evidence="4">
    <location>
        <begin position="182"/>
        <end position="388"/>
    </location>
</feature>
<name>A0AAE1WDU3_9LAMI</name>
<keyword evidence="2" id="KW-0862">Zinc</keyword>
<evidence type="ECO:0000313" key="5">
    <source>
        <dbReference type="EMBL" id="KAK4391477.1"/>
    </source>
</evidence>
<dbReference type="SUPFAM" id="SSF53098">
    <property type="entry name" value="Ribonuclease H-like"/>
    <property type="match status" value="1"/>
</dbReference>
<dbReference type="GO" id="GO:0003676">
    <property type="term" value="F:nucleic acid binding"/>
    <property type="evidence" value="ECO:0007669"/>
    <property type="project" value="InterPro"/>
</dbReference>
<dbReference type="Pfam" id="PF22936">
    <property type="entry name" value="Pol_BBD"/>
    <property type="match status" value="1"/>
</dbReference>
<dbReference type="GO" id="GO:0015074">
    <property type="term" value="P:DNA integration"/>
    <property type="evidence" value="ECO:0007669"/>
    <property type="project" value="InterPro"/>
</dbReference>
<evidence type="ECO:0000313" key="6">
    <source>
        <dbReference type="Proteomes" id="UP001289374"/>
    </source>
</evidence>